<evidence type="ECO:0000313" key="3">
    <source>
        <dbReference type="Proteomes" id="UP001633002"/>
    </source>
</evidence>
<dbReference type="Proteomes" id="UP001633002">
    <property type="component" value="Unassembled WGS sequence"/>
</dbReference>
<dbReference type="Pfam" id="PF00078">
    <property type="entry name" value="RVT_1"/>
    <property type="match status" value="1"/>
</dbReference>
<feature type="domain" description="Reverse transcriptase" evidence="1">
    <location>
        <begin position="136"/>
        <end position="211"/>
    </location>
</feature>
<name>A0ABD3GNL8_9MARC</name>
<protein>
    <recommendedName>
        <fullName evidence="1">Reverse transcriptase domain-containing protein</fullName>
    </recommendedName>
</protein>
<dbReference type="AlphaFoldDB" id="A0ABD3GNL8"/>
<reference evidence="2 3" key="1">
    <citation type="submission" date="2024-09" db="EMBL/GenBank/DDBJ databases">
        <title>Chromosome-scale assembly of Riccia sorocarpa.</title>
        <authorList>
            <person name="Paukszto L."/>
        </authorList>
    </citation>
    <scope>NUCLEOTIDE SEQUENCE [LARGE SCALE GENOMIC DNA]</scope>
    <source>
        <strain evidence="2">LP-2024</strain>
        <tissue evidence="2">Aerial parts of the thallus</tissue>
    </source>
</reference>
<gene>
    <name evidence="2" type="ORF">R1sor_022641</name>
</gene>
<proteinExistence type="predicted"/>
<evidence type="ECO:0000313" key="2">
    <source>
        <dbReference type="EMBL" id="KAL3679685.1"/>
    </source>
</evidence>
<sequence length="343" mass="39684">MLKQQEFYEARLWHRRSRERTMVSRRFGSHAKVKAKWAREELEVLEGEDGESMTEKEEILEGIYEFYQELFTAEPQTDSRKHALIEVLDLVQRRISRTESEMKSSEPYKKETEAVVFTMPSNKAPGSAKNGPNGFHKAIFVKIDFVKAYDRVDHEFLWGILQKMGFDNKFVELVQGFTLCGKAKVHINWAFAKEIQLQHGVRQGCPVAPLLKIGSGKLERLMREFLWGSTPEGIPKKSLVAWKRIQRPKEKGGLGFLSVESRAEVLQIRHITAILDGTDVEWAAMVRRMVRVKLITGPNKIERADWSCEDAMLLLSAMRIPEAPTVDKLFRIWFFFKRNLVLS</sequence>
<comment type="caution">
    <text evidence="2">The sequence shown here is derived from an EMBL/GenBank/DDBJ whole genome shotgun (WGS) entry which is preliminary data.</text>
</comment>
<evidence type="ECO:0000259" key="1">
    <source>
        <dbReference type="Pfam" id="PF00078"/>
    </source>
</evidence>
<accession>A0ABD3GNL8</accession>
<dbReference type="EMBL" id="JBJQOH010000007">
    <property type="protein sequence ID" value="KAL3679685.1"/>
    <property type="molecule type" value="Genomic_DNA"/>
</dbReference>
<dbReference type="PANTHER" id="PTHR31635">
    <property type="entry name" value="REVERSE TRANSCRIPTASE DOMAIN-CONTAINING PROTEIN-RELATED"/>
    <property type="match status" value="1"/>
</dbReference>
<keyword evidence="3" id="KW-1185">Reference proteome</keyword>
<dbReference type="InterPro" id="IPR000477">
    <property type="entry name" value="RT_dom"/>
</dbReference>
<organism evidence="2 3">
    <name type="scientific">Riccia sorocarpa</name>
    <dbReference type="NCBI Taxonomy" id="122646"/>
    <lineage>
        <taxon>Eukaryota</taxon>
        <taxon>Viridiplantae</taxon>
        <taxon>Streptophyta</taxon>
        <taxon>Embryophyta</taxon>
        <taxon>Marchantiophyta</taxon>
        <taxon>Marchantiopsida</taxon>
        <taxon>Marchantiidae</taxon>
        <taxon>Marchantiales</taxon>
        <taxon>Ricciaceae</taxon>
        <taxon>Riccia</taxon>
    </lineage>
</organism>
<dbReference type="PANTHER" id="PTHR31635:SF196">
    <property type="entry name" value="REVERSE TRANSCRIPTASE DOMAIN-CONTAINING PROTEIN-RELATED"/>
    <property type="match status" value="1"/>
</dbReference>